<gene>
    <name evidence="1" type="ORF">ALQ44_101616</name>
</gene>
<dbReference type="EMBL" id="RBPQ01000020">
    <property type="protein sequence ID" value="RMO33298.1"/>
    <property type="molecule type" value="Genomic_DNA"/>
</dbReference>
<dbReference type="Proteomes" id="UP000276886">
    <property type="component" value="Unassembled WGS sequence"/>
</dbReference>
<protein>
    <submittedName>
        <fullName evidence="1">Uncharacterized protein</fullName>
    </submittedName>
</protein>
<evidence type="ECO:0000313" key="1">
    <source>
        <dbReference type="EMBL" id="RMO33298.1"/>
    </source>
</evidence>
<reference evidence="1 2" key="1">
    <citation type="submission" date="2018-08" db="EMBL/GenBank/DDBJ databases">
        <title>Recombination of ecologically and evolutionarily significant loci maintains genetic cohesion in the Pseudomonas syringae species complex.</title>
        <authorList>
            <person name="Dillon M."/>
            <person name="Thakur S."/>
            <person name="Almeida R.N.D."/>
            <person name="Weir B.S."/>
            <person name="Guttman D.S."/>
        </authorList>
    </citation>
    <scope>NUCLEOTIDE SEQUENCE [LARGE SCALE GENOMIC DNA]</scope>
    <source>
        <strain evidence="1 2">ICMP 2788</strain>
    </source>
</reference>
<accession>A0A3M2XEP7</accession>
<organism evidence="1 2">
    <name type="scientific">Pseudomonas syringae pv. pisi</name>
    <dbReference type="NCBI Taxonomy" id="59510"/>
    <lineage>
        <taxon>Bacteria</taxon>
        <taxon>Pseudomonadati</taxon>
        <taxon>Pseudomonadota</taxon>
        <taxon>Gammaproteobacteria</taxon>
        <taxon>Pseudomonadales</taxon>
        <taxon>Pseudomonadaceae</taxon>
        <taxon>Pseudomonas</taxon>
        <taxon>Pseudomonas syringae</taxon>
    </lineage>
</organism>
<name>A0A3M2XEP7_PSESJ</name>
<proteinExistence type="predicted"/>
<dbReference type="AlphaFoldDB" id="A0A3M2XEP7"/>
<comment type="caution">
    <text evidence="1">The sequence shown here is derived from an EMBL/GenBank/DDBJ whole genome shotgun (WGS) entry which is preliminary data.</text>
</comment>
<evidence type="ECO:0000313" key="2">
    <source>
        <dbReference type="Proteomes" id="UP000276886"/>
    </source>
</evidence>
<sequence length="455" mass="48845">MKIHRPPQIYRRALATFFRLTKKAPRKAPSLFVAKAVLLARPALQDQRGVGATETEAVAHDQIELGVFLGFEQDRHVGNHRVQLFDVGRTCDEVVLHHQQAVDRFVDPCGAQRVTRQALGGADRRSVGAEYFAHAFHFLGVADRSRGAVGVDVVNGTRVDVAQRHLHATNGTFTAGCDHVVAIGGRAVADDFCVDLRATRQCVFEFFDHHHAATTSNDETVTLCVVGTRGFIRRFVVLGGQCAHRVEQERLAPVLFFAATGKDDVLFAQLDLLDSVADAVCAGGAGGRDGVVHTLDLEWCGQAGRNGAAHRPRDAVGANALDAFLTQGIQSFHLVQGRGAAAAGDQAGTHVGNLLFGQARIGDSVFHRQVGIGCRVADEAEDLAIDQLFQIQVDGAGNLAAQTHFGIFRVEADARAVSTQVSGDGLFVIAQAGNNTQTSDNDAAHASTLRNFQWK</sequence>